<organism evidence="1 2">
    <name type="scientific">Anopheles albimanus</name>
    <name type="common">New world malaria mosquito</name>
    <dbReference type="NCBI Taxonomy" id="7167"/>
    <lineage>
        <taxon>Eukaryota</taxon>
        <taxon>Metazoa</taxon>
        <taxon>Ecdysozoa</taxon>
        <taxon>Arthropoda</taxon>
        <taxon>Hexapoda</taxon>
        <taxon>Insecta</taxon>
        <taxon>Pterygota</taxon>
        <taxon>Neoptera</taxon>
        <taxon>Endopterygota</taxon>
        <taxon>Diptera</taxon>
        <taxon>Nematocera</taxon>
        <taxon>Culicoidea</taxon>
        <taxon>Culicidae</taxon>
        <taxon>Anophelinae</taxon>
        <taxon>Anopheles</taxon>
    </lineage>
</organism>
<name>A0A182FE81_ANOAL</name>
<keyword evidence="2" id="KW-1185">Reference proteome</keyword>
<evidence type="ECO:0000313" key="2">
    <source>
        <dbReference type="Proteomes" id="UP000069272"/>
    </source>
</evidence>
<accession>A0A182FE81</accession>
<reference evidence="1" key="2">
    <citation type="submission" date="2022-08" db="UniProtKB">
        <authorList>
            <consortium name="EnsemblMetazoa"/>
        </authorList>
    </citation>
    <scope>IDENTIFICATION</scope>
    <source>
        <strain evidence="1">STECLA/ALBI9_A</strain>
    </source>
</reference>
<dbReference type="AlphaFoldDB" id="A0A182FE81"/>
<proteinExistence type="predicted"/>
<reference evidence="1 2" key="1">
    <citation type="journal article" date="2017" name="G3 (Bethesda)">
        <title>The Physical Genome Mapping of Anopheles albimanus Corrected Scaffold Misassemblies and Identified Interarm Rearrangements in Genus Anopheles.</title>
        <authorList>
            <person name="Artemov G.N."/>
            <person name="Peery A.N."/>
            <person name="Jiang X."/>
            <person name="Tu Z."/>
            <person name="Stegniy V.N."/>
            <person name="Sharakhova M.V."/>
            <person name="Sharakhov I.V."/>
        </authorList>
    </citation>
    <scope>NUCLEOTIDE SEQUENCE [LARGE SCALE GENOMIC DNA]</scope>
    <source>
        <strain evidence="1 2">ALBI9_A</strain>
    </source>
</reference>
<sequence>MVVNRLAFMLLALLLVHGEAPYSSSSHVTILGKYAPTATLCYTTSVKSNVFSLVPISRTVTFTPKVSDCYHQPSERVHNTHRVDRFLSQKSVSFVKVSSKTSPLLGARLHMGSLGNAPTNPISVALTTDFGGRLHAEVEAFC</sequence>
<protein>
    <submittedName>
        <fullName evidence="1">Uncharacterized protein</fullName>
    </submittedName>
</protein>
<dbReference type="VEuPathDB" id="VectorBase:AALB004822"/>
<dbReference type="Proteomes" id="UP000069272">
    <property type="component" value="Chromosome 3L"/>
</dbReference>
<evidence type="ECO:0000313" key="1">
    <source>
        <dbReference type="EnsemblMetazoa" id="AALB004822-PA"/>
    </source>
</evidence>
<dbReference type="EnsemblMetazoa" id="AALB004822-RA">
    <property type="protein sequence ID" value="AALB004822-PA"/>
    <property type="gene ID" value="AALB004822"/>
</dbReference>